<name>A0ABS1NE22_9ACTN</name>
<dbReference type="Pfam" id="PF12833">
    <property type="entry name" value="HTH_18"/>
    <property type="match status" value="1"/>
</dbReference>
<dbReference type="Proteomes" id="UP000634229">
    <property type="component" value="Unassembled WGS sequence"/>
</dbReference>
<accession>A0ABS1NE22</accession>
<proteinExistence type="predicted"/>
<dbReference type="InterPro" id="IPR020449">
    <property type="entry name" value="Tscrpt_reg_AraC-type_HTH"/>
</dbReference>
<feature type="domain" description="HTH araC/xylS-type" evidence="4">
    <location>
        <begin position="221"/>
        <end position="322"/>
    </location>
</feature>
<evidence type="ECO:0000256" key="2">
    <source>
        <dbReference type="ARBA" id="ARBA00023125"/>
    </source>
</evidence>
<dbReference type="SUPFAM" id="SSF46689">
    <property type="entry name" value="Homeodomain-like"/>
    <property type="match status" value="1"/>
</dbReference>
<evidence type="ECO:0000313" key="5">
    <source>
        <dbReference type="EMBL" id="MBL1098342.1"/>
    </source>
</evidence>
<reference evidence="5 6" key="1">
    <citation type="submission" date="2021-01" db="EMBL/GenBank/DDBJ databases">
        <title>WGS of actinomycetes isolated from Thailand.</title>
        <authorList>
            <person name="Thawai C."/>
        </authorList>
    </citation>
    <scope>NUCLEOTIDE SEQUENCE [LARGE SCALE GENOMIC DNA]</scope>
    <source>
        <strain evidence="5 6">CA1R205</strain>
    </source>
</reference>
<dbReference type="SMART" id="SM00342">
    <property type="entry name" value="HTH_ARAC"/>
    <property type="match status" value="1"/>
</dbReference>
<keyword evidence="3" id="KW-0804">Transcription</keyword>
<sequence length="330" mass="36718">MPAGALISVSSSELPVGDRFEWYTHLVRENIAPFSLSSALAHDFHGRVLAIDLSGVQIANFSFSSVQAVRTSRHIRREDPETYQLALVRGSPMWVNQRRNQATVGGGDLVFFDSSHPLEASVPHEYGLGLVTMLRMPKSAFPLAPGKADRLLSQRLSPHGVTGALLCQYLTTVCDRAADLSAVERYRLGTIAVDLAAAFLSDHLDAQYLLPVDTRQQTLLARINAFIDRHLGNPDLTPAYIAARHHISLRSLHLLFGQQPQTVSVTIRRRRLERCRTDLADPRLRGQPISTVAARWGFLVPAEFSRAFRAAYGLTPTEFRYQAAREQSLR</sequence>
<organism evidence="5 6">
    <name type="scientific">Streptomyces coffeae</name>
    <dbReference type="NCBI Taxonomy" id="621382"/>
    <lineage>
        <taxon>Bacteria</taxon>
        <taxon>Bacillati</taxon>
        <taxon>Actinomycetota</taxon>
        <taxon>Actinomycetes</taxon>
        <taxon>Kitasatosporales</taxon>
        <taxon>Streptomycetaceae</taxon>
        <taxon>Streptomyces</taxon>
    </lineage>
</organism>
<dbReference type="RefSeq" id="WP_201875767.1">
    <property type="nucleotide sequence ID" value="NZ_JAERRF010000009.1"/>
</dbReference>
<dbReference type="InterPro" id="IPR018060">
    <property type="entry name" value="HTH_AraC"/>
</dbReference>
<dbReference type="PRINTS" id="PR00032">
    <property type="entry name" value="HTHARAC"/>
</dbReference>
<dbReference type="InterPro" id="IPR035418">
    <property type="entry name" value="AraC-bd_2"/>
</dbReference>
<evidence type="ECO:0000313" key="6">
    <source>
        <dbReference type="Proteomes" id="UP000634229"/>
    </source>
</evidence>
<dbReference type="PANTHER" id="PTHR46796:SF6">
    <property type="entry name" value="ARAC SUBFAMILY"/>
    <property type="match status" value="1"/>
</dbReference>
<dbReference type="Gene3D" id="1.10.10.60">
    <property type="entry name" value="Homeodomain-like"/>
    <property type="match status" value="1"/>
</dbReference>
<protein>
    <submittedName>
        <fullName evidence="5">Helix-turn-helix domain-containing protein</fullName>
    </submittedName>
</protein>
<dbReference type="InterPro" id="IPR009057">
    <property type="entry name" value="Homeodomain-like_sf"/>
</dbReference>
<evidence type="ECO:0000259" key="4">
    <source>
        <dbReference type="PROSITE" id="PS01124"/>
    </source>
</evidence>
<keyword evidence="2" id="KW-0238">DNA-binding</keyword>
<dbReference type="PANTHER" id="PTHR46796">
    <property type="entry name" value="HTH-TYPE TRANSCRIPTIONAL ACTIVATOR RHAS-RELATED"/>
    <property type="match status" value="1"/>
</dbReference>
<evidence type="ECO:0000256" key="1">
    <source>
        <dbReference type="ARBA" id="ARBA00023015"/>
    </source>
</evidence>
<evidence type="ECO:0000256" key="3">
    <source>
        <dbReference type="ARBA" id="ARBA00023163"/>
    </source>
</evidence>
<dbReference type="EMBL" id="JAERRF010000009">
    <property type="protein sequence ID" value="MBL1098342.1"/>
    <property type="molecule type" value="Genomic_DNA"/>
</dbReference>
<keyword evidence="6" id="KW-1185">Reference proteome</keyword>
<keyword evidence="1" id="KW-0805">Transcription regulation</keyword>
<dbReference type="Pfam" id="PF14525">
    <property type="entry name" value="AraC_binding_2"/>
    <property type="match status" value="1"/>
</dbReference>
<gene>
    <name evidence="5" type="ORF">JK363_17060</name>
</gene>
<comment type="caution">
    <text evidence="5">The sequence shown here is derived from an EMBL/GenBank/DDBJ whole genome shotgun (WGS) entry which is preliminary data.</text>
</comment>
<dbReference type="PROSITE" id="PS01124">
    <property type="entry name" value="HTH_ARAC_FAMILY_2"/>
    <property type="match status" value="1"/>
</dbReference>
<dbReference type="InterPro" id="IPR050204">
    <property type="entry name" value="AraC_XylS_family_regulators"/>
</dbReference>